<protein>
    <submittedName>
        <fullName evidence="2">Uncharacterized protein</fullName>
    </submittedName>
</protein>
<accession>A0ABD1XM44</accession>
<feature type="region of interest" description="Disordered" evidence="1">
    <location>
        <begin position="68"/>
        <end position="93"/>
    </location>
</feature>
<evidence type="ECO:0000313" key="2">
    <source>
        <dbReference type="EMBL" id="KAL2608593.1"/>
    </source>
</evidence>
<organism evidence="2 3">
    <name type="scientific">Riccia fluitans</name>
    <dbReference type="NCBI Taxonomy" id="41844"/>
    <lineage>
        <taxon>Eukaryota</taxon>
        <taxon>Viridiplantae</taxon>
        <taxon>Streptophyta</taxon>
        <taxon>Embryophyta</taxon>
        <taxon>Marchantiophyta</taxon>
        <taxon>Marchantiopsida</taxon>
        <taxon>Marchantiidae</taxon>
        <taxon>Marchantiales</taxon>
        <taxon>Ricciaceae</taxon>
        <taxon>Riccia</taxon>
    </lineage>
</organism>
<dbReference type="Proteomes" id="UP001605036">
    <property type="component" value="Unassembled WGS sequence"/>
</dbReference>
<feature type="compositionally biased region" description="Polar residues" evidence="1">
    <location>
        <begin position="68"/>
        <end position="81"/>
    </location>
</feature>
<gene>
    <name evidence="2" type="ORF">R1flu_027166</name>
</gene>
<evidence type="ECO:0000256" key="1">
    <source>
        <dbReference type="SAM" id="MobiDB-lite"/>
    </source>
</evidence>
<dbReference type="AlphaFoldDB" id="A0ABD1XM44"/>
<sequence length="143" mass="16159">MDDVKDFKDPGLLEQQFWITRTQMVNKGLSASFFFKAFQNVDSNVSSTGSYELFIPLVEWEINKGQHSSAAQKTIQRSSELNPEVKRRNAKRKARFSSFLNTGPSSCGRREGHRSLSPRMAPAITAACSIRQNSAWQTQTQDL</sequence>
<evidence type="ECO:0000313" key="3">
    <source>
        <dbReference type="Proteomes" id="UP001605036"/>
    </source>
</evidence>
<reference evidence="2 3" key="1">
    <citation type="submission" date="2024-09" db="EMBL/GenBank/DDBJ databases">
        <title>Chromosome-scale assembly of Riccia fluitans.</title>
        <authorList>
            <person name="Paukszto L."/>
            <person name="Sawicki J."/>
            <person name="Karawczyk K."/>
            <person name="Piernik-Szablinska J."/>
            <person name="Szczecinska M."/>
            <person name="Mazdziarz M."/>
        </authorList>
    </citation>
    <scope>NUCLEOTIDE SEQUENCE [LARGE SCALE GENOMIC DNA]</scope>
    <source>
        <strain evidence="2">Rf_01</strain>
        <tissue evidence="2">Aerial parts of the thallus</tissue>
    </source>
</reference>
<keyword evidence="3" id="KW-1185">Reference proteome</keyword>
<name>A0ABD1XM44_9MARC</name>
<comment type="caution">
    <text evidence="2">The sequence shown here is derived from an EMBL/GenBank/DDBJ whole genome shotgun (WGS) entry which is preliminary data.</text>
</comment>
<dbReference type="EMBL" id="JBHFFA010000008">
    <property type="protein sequence ID" value="KAL2608593.1"/>
    <property type="molecule type" value="Genomic_DNA"/>
</dbReference>
<proteinExistence type="predicted"/>